<evidence type="ECO:0000256" key="1">
    <source>
        <dbReference type="SAM" id="Phobius"/>
    </source>
</evidence>
<accession>A0A485K3Q2</accession>
<keyword evidence="1" id="KW-0812">Transmembrane</keyword>
<feature type="transmembrane region" description="Helical" evidence="1">
    <location>
        <begin position="372"/>
        <end position="396"/>
    </location>
</feature>
<sequence>MRRSLRSVVLRLPRLVWKLPRWLFVAIAIYDVVQDKLHWLFRTTQLPASVVNTDQPSVVYRTYNYARTSTSDLAFNIRSLRGHLDSIDLGTTTPSQMCWHVDSLCQRNGSHVALHQMSSPLCLQFTACTTSPSPNGGMTRWSCVAAPMSWAVETSQSQDNHDDIHVVIQDSWTAQSQLFSVVFTQDQVTTWLSSSTMSMFAAFVSSDARASASSVATSTFSLVDATQSATAMCTLKVLQLLTWCLCLLAAPSTSTGLTTMLHLTLESPLAVLLQCCVAVATFSTAPVLAATVWQLPLVASDRLAALLDALALLRPFVLLYGIAIKQMSGCSAHSWLARRRKVQWASCVTMPHMMFVLATASIVVLKSDPSSASFLALAHAWLFAATISIILASFVLTYCNPFKVMPHDVTDESSPLNTYALYLSQRCLALGAVWFRADKWMVLESAAWPLHAVFFMHWPTRPPSNKERHVMQITPCGDLEPTAQSTPTQYGGELWFGSTMPQDVRRTSESEKKTTVDGHSNQVLSVSTNTTIRLVSPQIDEEASSRSLWL</sequence>
<dbReference type="AlphaFoldDB" id="A0A485K3Q2"/>
<reference evidence="2" key="2">
    <citation type="submission" date="2019-06" db="EMBL/GenBank/DDBJ databases">
        <title>Genomics analysis of Aphanomyces spp. identifies a new class of oomycete effector associated with host adaptation.</title>
        <authorList>
            <person name="Gaulin E."/>
        </authorList>
    </citation>
    <scope>NUCLEOTIDE SEQUENCE</scope>
    <source>
        <strain evidence="2">CBS 578.67</strain>
    </source>
</reference>
<keyword evidence="4" id="KW-1185">Reference proteome</keyword>
<name>A0A485K3Q2_9STRA</name>
<organism evidence="3 4">
    <name type="scientific">Aphanomyces stellatus</name>
    <dbReference type="NCBI Taxonomy" id="120398"/>
    <lineage>
        <taxon>Eukaryota</taxon>
        <taxon>Sar</taxon>
        <taxon>Stramenopiles</taxon>
        <taxon>Oomycota</taxon>
        <taxon>Saprolegniomycetes</taxon>
        <taxon>Saprolegniales</taxon>
        <taxon>Verrucalvaceae</taxon>
        <taxon>Aphanomyces</taxon>
    </lineage>
</organism>
<feature type="transmembrane region" description="Helical" evidence="1">
    <location>
        <begin position="305"/>
        <end position="323"/>
    </location>
</feature>
<proteinExistence type="predicted"/>
<feature type="transmembrane region" description="Helical" evidence="1">
    <location>
        <begin position="240"/>
        <end position="263"/>
    </location>
</feature>
<dbReference type="EMBL" id="VJMH01000044">
    <property type="protein sequence ID" value="KAF0719857.1"/>
    <property type="molecule type" value="Genomic_DNA"/>
</dbReference>
<reference evidence="3 4" key="1">
    <citation type="submission" date="2019-03" db="EMBL/GenBank/DDBJ databases">
        <authorList>
            <person name="Gaulin E."/>
            <person name="Dumas B."/>
        </authorList>
    </citation>
    <scope>NUCLEOTIDE SEQUENCE [LARGE SCALE GENOMIC DNA]</scope>
    <source>
        <strain evidence="3">CBS 568.67</strain>
    </source>
</reference>
<dbReference type="Proteomes" id="UP000332933">
    <property type="component" value="Unassembled WGS sequence"/>
</dbReference>
<keyword evidence="1" id="KW-0472">Membrane</keyword>
<gene>
    <name evidence="3" type="primary">Aste57867_747</name>
    <name evidence="2" type="ORF">As57867_000746</name>
    <name evidence="3" type="ORF">ASTE57867_747</name>
</gene>
<protein>
    <submittedName>
        <fullName evidence="3">Aste57867_747 protein</fullName>
    </submittedName>
</protein>
<feature type="transmembrane region" description="Helical" evidence="1">
    <location>
        <begin position="269"/>
        <end position="293"/>
    </location>
</feature>
<evidence type="ECO:0000313" key="4">
    <source>
        <dbReference type="Proteomes" id="UP000332933"/>
    </source>
</evidence>
<evidence type="ECO:0000313" key="3">
    <source>
        <dbReference type="EMBL" id="VFT77971.1"/>
    </source>
</evidence>
<keyword evidence="1" id="KW-1133">Transmembrane helix</keyword>
<evidence type="ECO:0000313" key="2">
    <source>
        <dbReference type="EMBL" id="KAF0719857.1"/>
    </source>
</evidence>
<feature type="transmembrane region" description="Helical" evidence="1">
    <location>
        <begin position="343"/>
        <end position="365"/>
    </location>
</feature>
<dbReference type="EMBL" id="CAADRA010000044">
    <property type="protein sequence ID" value="VFT77971.1"/>
    <property type="molecule type" value="Genomic_DNA"/>
</dbReference>